<accession>A0A426ZU71</accession>
<comment type="caution">
    <text evidence="1">The sequence shown here is derived from an EMBL/GenBank/DDBJ whole genome shotgun (WGS) entry which is preliminary data.</text>
</comment>
<dbReference type="EMBL" id="AMZH03005023">
    <property type="protein sequence ID" value="RRT67504.1"/>
    <property type="molecule type" value="Genomic_DNA"/>
</dbReference>
<sequence length="94" mass="10285">MSMNLKEEDCCIVNRDKDLIMIDFGGDVSLAKKLVRHWAGTVEWMVTRIAGPQSATADRGEESTPTIESWSGAVDSVAEASIISKRLSVDSKKN</sequence>
<name>A0A426ZU71_ENSVE</name>
<proteinExistence type="predicted"/>
<gene>
    <name evidence="1" type="ORF">B296_00039225</name>
</gene>
<evidence type="ECO:0000313" key="2">
    <source>
        <dbReference type="Proteomes" id="UP000287651"/>
    </source>
</evidence>
<dbReference type="AlphaFoldDB" id="A0A426ZU71"/>
<evidence type="ECO:0000313" key="1">
    <source>
        <dbReference type="EMBL" id="RRT67504.1"/>
    </source>
</evidence>
<reference evidence="1 2" key="1">
    <citation type="journal article" date="2014" name="Agronomy (Basel)">
        <title>A Draft Genome Sequence for Ensete ventricosum, the Drought-Tolerant Tree Against Hunger.</title>
        <authorList>
            <person name="Harrison J."/>
            <person name="Moore K.A."/>
            <person name="Paszkiewicz K."/>
            <person name="Jones T."/>
            <person name="Grant M."/>
            <person name="Ambacheew D."/>
            <person name="Muzemil S."/>
            <person name="Studholme D.J."/>
        </authorList>
    </citation>
    <scope>NUCLEOTIDE SEQUENCE [LARGE SCALE GENOMIC DNA]</scope>
</reference>
<protein>
    <submittedName>
        <fullName evidence="1">Uncharacterized protein</fullName>
    </submittedName>
</protein>
<dbReference type="Proteomes" id="UP000287651">
    <property type="component" value="Unassembled WGS sequence"/>
</dbReference>
<organism evidence="1 2">
    <name type="scientific">Ensete ventricosum</name>
    <name type="common">Abyssinian banana</name>
    <name type="synonym">Musa ensete</name>
    <dbReference type="NCBI Taxonomy" id="4639"/>
    <lineage>
        <taxon>Eukaryota</taxon>
        <taxon>Viridiplantae</taxon>
        <taxon>Streptophyta</taxon>
        <taxon>Embryophyta</taxon>
        <taxon>Tracheophyta</taxon>
        <taxon>Spermatophyta</taxon>
        <taxon>Magnoliopsida</taxon>
        <taxon>Liliopsida</taxon>
        <taxon>Zingiberales</taxon>
        <taxon>Musaceae</taxon>
        <taxon>Ensete</taxon>
    </lineage>
</organism>